<evidence type="ECO:0000313" key="3">
    <source>
        <dbReference type="Proteomes" id="UP000061546"/>
    </source>
</evidence>
<protein>
    <recommendedName>
        <fullName evidence="4">Surface layer protein A domain-containing protein</fullName>
    </recommendedName>
</protein>
<keyword evidence="3" id="KW-1185">Reference proteome</keyword>
<evidence type="ECO:0000256" key="1">
    <source>
        <dbReference type="SAM" id="SignalP"/>
    </source>
</evidence>
<dbReference type="KEGG" id="lhi:JP39_07820"/>
<accession>A0A0K2LDC9</accession>
<evidence type="ECO:0000313" key="2">
    <source>
        <dbReference type="EMBL" id="ALB29270.1"/>
    </source>
</evidence>
<sequence>MKKNLMIIALSLSMILLNVDVANAASNKDNYRAGDVVTSSNKLDKKGNIYQKLSDYAGKDTVIIENSPDSSNTSINLYELENGKLVKTGDKISQFSNHYMLFWKADPVRINGKESWKIGDNLFVKSSRVSQINTQKMQAINQKVQNYGNYSVGNTTNNNEMDTIKVNNDSYGYVPVMSLQKDGSFVLINDRVLSNGSNWKIDKIRRYKGAVYCQIATNEWVNATDYVVK</sequence>
<dbReference type="OrthoDB" id="2277008at2"/>
<dbReference type="Proteomes" id="UP000061546">
    <property type="component" value="Chromosome"/>
</dbReference>
<feature type="chain" id="PRO_5005480292" description="Surface layer protein A domain-containing protein" evidence="1">
    <location>
        <begin position="25"/>
        <end position="229"/>
    </location>
</feature>
<dbReference type="RefSeq" id="WP_041501755.1">
    <property type="nucleotide sequence ID" value="NZ_BJDV01000002.1"/>
</dbReference>
<dbReference type="AlphaFoldDB" id="A0A0K2LDC9"/>
<keyword evidence="1" id="KW-0732">Signal</keyword>
<proteinExistence type="predicted"/>
<evidence type="ECO:0008006" key="4">
    <source>
        <dbReference type="Google" id="ProtNLM"/>
    </source>
</evidence>
<reference evidence="2 3" key="1">
    <citation type="submission" date="2015-08" db="EMBL/GenBank/DDBJ databases">
        <title>Genomic sequence of Lactobacillus heilongjiangensis DSM 28069, isolated from Chinese traditional pickle.</title>
        <authorList>
            <person name="Jiang X."/>
            <person name="Zheng B."/>
            <person name="Cheng H."/>
        </authorList>
    </citation>
    <scope>NUCLEOTIDE SEQUENCE [LARGE SCALE GENOMIC DNA]</scope>
    <source>
        <strain evidence="2 3">DSM 28069</strain>
    </source>
</reference>
<feature type="signal peptide" evidence="1">
    <location>
        <begin position="1"/>
        <end position="24"/>
    </location>
</feature>
<organism evidence="2 3">
    <name type="scientific">Companilactobacillus heilongjiangensis</name>
    <dbReference type="NCBI Taxonomy" id="1074467"/>
    <lineage>
        <taxon>Bacteria</taxon>
        <taxon>Bacillati</taxon>
        <taxon>Bacillota</taxon>
        <taxon>Bacilli</taxon>
        <taxon>Lactobacillales</taxon>
        <taxon>Lactobacillaceae</taxon>
        <taxon>Companilactobacillus</taxon>
    </lineage>
</organism>
<dbReference type="STRING" id="1074467.JP39_07820"/>
<gene>
    <name evidence="2" type="ORF">JP39_07820</name>
</gene>
<dbReference type="EMBL" id="CP012559">
    <property type="protein sequence ID" value="ALB29270.1"/>
    <property type="molecule type" value="Genomic_DNA"/>
</dbReference>
<name>A0A0K2LDC9_9LACO</name>